<dbReference type="FunCoup" id="A0A5N4A2Z6">
    <property type="interactions" value="1393"/>
</dbReference>
<dbReference type="PANTHER" id="PTHR46118:SF4">
    <property type="entry name" value="PROTEIN ABHD11"/>
    <property type="match status" value="1"/>
</dbReference>
<evidence type="ECO:0000256" key="3">
    <source>
        <dbReference type="ARBA" id="ARBA00026104"/>
    </source>
</evidence>
<proteinExistence type="inferred from homology"/>
<evidence type="ECO:0000256" key="11">
    <source>
        <dbReference type="ARBA" id="ARBA00048919"/>
    </source>
</evidence>
<dbReference type="GO" id="GO:0005739">
    <property type="term" value="C:mitochondrion"/>
    <property type="evidence" value="ECO:0007669"/>
    <property type="project" value="TreeGrafter"/>
</dbReference>
<comment type="caution">
    <text evidence="13">The sequence shown here is derived from an EMBL/GenBank/DDBJ whole genome shotgun (WGS) entry which is preliminary data.</text>
</comment>
<accession>A0A5N4A2Z6</accession>
<dbReference type="EMBL" id="VVIM01000011">
    <property type="protein sequence ID" value="KAB0791687.1"/>
    <property type="molecule type" value="Genomic_DNA"/>
</dbReference>
<feature type="domain" description="AB hydrolase-1" evidence="12">
    <location>
        <begin position="43"/>
        <end position="284"/>
    </location>
</feature>
<dbReference type="InterPro" id="IPR029058">
    <property type="entry name" value="AB_hydrolase_fold"/>
</dbReference>
<gene>
    <name evidence="13" type="ORF">PPYR_03487</name>
</gene>
<evidence type="ECO:0000256" key="4">
    <source>
        <dbReference type="ARBA" id="ARBA00042703"/>
    </source>
</evidence>
<comment type="catalytic activity">
    <reaction evidence="11">
        <text>1-octadecanoyl-2-(5Z,8Z,11Z,14Z-eicosatetraenoyl)-sn-glycerol + H2O = 2-(5Z,8Z,11Z,14Z-eicosatetraenoyl)-glycerol + octadecanoate + H(+)</text>
        <dbReference type="Rhea" id="RHEA:38507"/>
        <dbReference type="ChEBI" id="CHEBI:15377"/>
        <dbReference type="ChEBI" id="CHEBI:15378"/>
        <dbReference type="ChEBI" id="CHEBI:25629"/>
        <dbReference type="ChEBI" id="CHEBI:52392"/>
        <dbReference type="ChEBI" id="CHEBI:75728"/>
    </reaction>
</comment>
<comment type="similarity">
    <text evidence="1">Belongs to the AB hydrolase superfamily.</text>
</comment>
<evidence type="ECO:0000256" key="7">
    <source>
        <dbReference type="ARBA" id="ARBA00044064"/>
    </source>
</evidence>
<evidence type="ECO:0000256" key="6">
    <source>
        <dbReference type="ARBA" id="ARBA00043742"/>
    </source>
</evidence>
<evidence type="ECO:0000256" key="2">
    <source>
        <dbReference type="ARBA" id="ARBA00022801"/>
    </source>
</evidence>
<evidence type="ECO:0000256" key="5">
    <source>
        <dbReference type="ARBA" id="ARBA00043667"/>
    </source>
</evidence>
<comment type="catalytic activity">
    <reaction evidence="10">
        <text>1-octadecanoyl-2-(9Z-octadecenoyl)-sn-glycerol + H2O = 2-(9Z-octadecenoyl)-glycerol + octadecanoate + H(+)</text>
        <dbReference type="Rhea" id="RHEA:77103"/>
        <dbReference type="ChEBI" id="CHEBI:15377"/>
        <dbReference type="ChEBI" id="CHEBI:15378"/>
        <dbReference type="ChEBI" id="CHEBI:25629"/>
        <dbReference type="ChEBI" id="CHEBI:73990"/>
        <dbReference type="ChEBI" id="CHEBI:75468"/>
    </reaction>
</comment>
<comment type="catalytic activity">
    <reaction evidence="6">
        <text>a 1,3-diacyl-sn-glycerol + H2O = a 1-acyl-sn-glycerol + a fatty acid + H(+)</text>
        <dbReference type="Rhea" id="RHEA:38503"/>
        <dbReference type="ChEBI" id="CHEBI:15377"/>
        <dbReference type="ChEBI" id="CHEBI:15378"/>
        <dbReference type="ChEBI" id="CHEBI:28868"/>
        <dbReference type="ChEBI" id="CHEBI:64683"/>
        <dbReference type="ChEBI" id="CHEBI:77272"/>
    </reaction>
</comment>
<dbReference type="SUPFAM" id="SSF53474">
    <property type="entry name" value="alpha/beta-Hydrolases"/>
    <property type="match status" value="1"/>
</dbReference>
<comment type="catalytic activity">
    <reaction evidence="9">
        <text>1,2-didecanoylglycerol + H2O = decanoylglycerol + decanoate + H(+)</text>
        <dbReference type="Rhea" id="RHEA:48596"/>
        <dbReference type="ChEBI" id="CHEBI:11152"/>
        <dbReference type="ChEBI" id="CHEBI:15377"/>
        <dbReference type="ChEBI" id="CHEBI:15378"/>
        <dbReference type="ChEBI" id="CHEBI:27689"/>
        <dbReference type="ChEBI" id="CHEBI:90605"/>
    </reaction>
</comment>
<dbReference type="GO" id="GO:0052689">
    <property type="term" value="F:carboxylic ester hydrolase activity"/>
    <property type="evidence" value="ECO:0007669"/>
    <property type="project" value="TreeGrafter"/>
</dbReference>
<dbReference type="InParanoid" id="A0A5N4A2Z6"/>
<dbReference type="Proteomes" id="UP000327044">
    <property type="component" value="Unassembled WGS sequence"/>
</dbReference>
<dbReference type="InterPro" id="IPR000073">
    <property type="entry name" value="AB_hydrolase_1"/>
</dbReference>
<comment type="catalytic activity">
    <reaction evidence="8">
        <text>1-octadecanoyl-2-(4Z,7Z,10Z,13Z,16Z,19Z-docosahexaenoyl)-sn-glycerol + H2O = 2-(4Z,7Z,10Z,13Z,16Z,19Z-docosahexaenoyl)-glycerol + octadecanoate + H(+)</text>
        <dbReference type="Rhea" id="RHEA:77107"/>
        <dbReference type="ChEBI" id="CHEBI:15377"/>
        <dbReference type="ChEBI" id="CHEBI:15378"/>
        <dbReference type="ChEBI" id="CHEBI:25629"/>
        <dbReference type="ChEBI" id="CHEBI:77129"/>
        <dbReference type="ChEBI" id="CHEBI:186738"/>
    </reaction>
</comment>
<evidence type="ECO:0000256" key="10">
    <source>
        <dbReference type="ARBA" id="ARBA00048513"/>
    </source>
</evidence>
<comment type="catalytic activity">
    <reaction evidence="5">
        <text>a 1,2-diacyl-sn-glycerol + H2O = a 2-acylglycerol + a fatty acid + H(+)</text>
        <dbReference type="Rhea" id="RHEA:33275"/>
        <dbReference type="ChEBI" id="CHEBI:15377"/>
        <dbReference type="ChEBI" id="CHEBI:15378"/>
        <dbReference type="ChEBI" id="CHEBI:17389"/>
        <dbReference type="ChEBI" id="CHEBI:17815"/>
        <dbReference type="ChEBI" id="CHEBI:28868"/>
        <dbReference type="EC" id="3.1.1.116"/>
    </reaction>
</comment>
<organism evidence="13 14">
    <name type="scientific">Photinus pyralis</name>
    <name type="common">Common eastern firefly</name>
    <name type="synonym">Lampyris pyralis</name>
    <dbReference type="NCBI Taxonomy" id="7054"/>
    <lineage>
        <taxon>Eukaryota</taxon>
        <taxon>Metazoa</taxon>
        <taxon>Ecdysozoa</taxon>
        <taxon>Arthropoda</taxon>
        <taxon>Hexapoda</taxon>
        <taxon>Insecta</taxon>
        <taxon>Pterygota</taxon>
        <taxon>Neoptera</taxon>
        <taxon>Endopterygota</taxon>
        <taxon>Coleoptera</taxon>
        <taxon>Polyphaga</taxon>
        <taxon>Elateriformia</taxon>
        <taxon>Elateroidea</taxon>
        <taxon>Lampyridae</taxon>
        <taxon>Lampyrinae</taxon>
        <taxon>Photinus</taxon>
    </lineage>
</organism>
<dbReference type="EC" id="3.1.1.116" evidence="3"/>
<dbReference type="Gene3D" id="3.40.50.1820">
    <property type="entry name" value="alpha/beta hydrolase"/>
    <property type="match status" value="1"/>
</dbReference>
<reference evidence="13 14" key="1">
    <citation type="journal article" date="2018" name="Elife">
        <title>Firefly genomes illuminate parallel origins of bioluminescence in beetles.</title>
        <authorList>
            <person name="Fallon T.R."/>
            <person name="Lower S.E."/>
            <person name="Chang C.H."/>
            <person name="Bessho-Uehara M."/>
            <person name="Martin G.J."/>
            <person name="Bewick A.J."/>
            <person name="Behringer M."/>
            <person name="Debat H.J."/>
            <person name="Wong I."/>
            <person name="Day J.C."/>
            <person name="Suvorov A."/>
            <person name="Silva C.J."/>
            <person name="Stanger-Hall K.F."/>
            <person name="Hall D.W."/>
            <person name="Schmitz R.J."/>
            <person name="Nelson D.R."/>
            <person name="Lewis S.M."/>
            <person name="Shigenobu S."/>
            <person name="Bybee S.M."/>
            <person name="Larracuente A.M."/>
            <person name="Oba Y."/>
            <person name="Weng J.K."/>
        </authorList>
    </citation>
    <scope>NUCLEOTIDE SEQUENCE [LARGE SCALE GENOMIC DNA]</scope>
    <source>
        <strain evidence="13">1611_PpyrPB1</strain>
        <tissue evidence="13">Whole body</tissue>
    </source>
</reference>
<dbReference type="PRINTS" id="PR00111">
    <property type="entry name" value="ABHYDROLASE"/>
</dbReference>
<evidence type="ECO:0000259" key="12">
    <source>
        <dbReference type="Pfam" id="PF00561"/>
    </source>
</evidence>
<dbReference type="Pfam" id="PF00561">
    <property type="entry name" value="Abhydrolase_1"/>
    <property type="match status" value="1"/>
</dbReference>
<dbReference type="AlphaFoldDB" id="A0A5N4A2Z6"/>
<evidence type="ECO:0000256" key="8">
    <source>
        <dbReference type="ARBA" id="ARBA00048283"/>
    </source>
</evidence>
<protein>
    <recommendedName>
        <fullName evidence="7">sn-1-specific diacylglycerol lipase ABHD11</fullName>
        <ecNumber evidence="3">3.1.1.116</ecNumber>
    </recommendedName>
    <alternativeName>
        <fullName evidence="4">Alpha/beta hydrolase domain-containing protein 11</fullName>
    </alternativeName>
</protein>
<evidence type="ECO:0000313" key="14">
    <source>
        <dbReference type="Proteomes" id="UP000327044"/>
    </source>
</evidence>
<dbReference type="PANTHER" id="PTHR46118">
    <property type="entry name" value="PROTEIN ABHD11"/>
    <property type="match status" value="1"/>
</dbReference>
<evidence type="ECO:0000313" key="13">
    <source>
        <dbReference type="EMBL" id="KAB0791687.1"/>
    </source>
</evidence>
<keyword evidence="2" id="KW-0378">Hydrolase</keyword>
<name>A0A5N4A2Z6_PHOPY</name>
<evidence type="ECO:0000256" key="9">
    <source>
        <dbReference type="ARBA" id="ARBA00048504"/>
    </source>
</evidence>
<sequence>MKGVAARTIFGLRRPINLNSQFSSGAISMAFKAYEGTSDCGSPLVALHALLGSKEEWDRICRGLSERSSRSIFATDLRNHGESPHCPEHDYPRLAEDLKLFLDQRGMGKASLLGHSMGGNTAMYFSLKYPQLVDKVIVVDISPVSVPLILKSMFNSVTHMLNAQMPSQALSMADARVHIDDQLAKHIKEANVRRHLLNNLIRKPDGSFAWRANSSTLVRDPYANFVTLPAKCFECKFDGSILFLNGGDSTFFPETDRSPILQLFPNAEFQTIQGAGHWPHLQKPYELLRACADFLNKS</sequence>
<dbReference type="OrthoDB" id="8119704at2759"/>
<keyword evidence="14" id="KW-1185">Reference proteome</keyword>
<evidence type="ECO:0000256" key="1">
    <source>
        <dbReference type="ARBA" id="ARBA00008645"/>
    </source>
</evidence>